<evidence type="ECO:0008006" key="3">
    <source>
        <dbReference type="Google" id="ProtNLM"/>
    </source>
</evidence>
<dbReference type="EMBL" id="JBHTBS010000016">
    <property type="protein sequence ID" value="MFC7339381.1"/>
    <property type="molecule type" value="Genomic_DNA"/>
</dbReference>
<gene>
    <name evidence="1" type="ORF">ACFQY0_19470</name>
</gene>
<dbReference type="RefSeq" id="WP_379716087.1">
    <property type="nucleotide sequence ID" value="NZ_JBHTBS010000016.1"/>
</dbReference>
<comment type="caution">
    <text evidence="1">The sequence shown here is derived from an EMBL/GenBank/DDBJ whole genome shotgun (WGS) entry which is preliminary data.</text>
</comment>
<proteinExistence type="predicted"/>
<evidence type="ECO:0000313" key="1">
    <source>
        <dbReference type="EMBL" id="MFC7339381.1"/>
    </source>
</evidence>
<keyword evidence="2" id="KW-1185">Reference proteome</keyword>
<name>A0ABW2LF21_9BACT</name>
<accession>A0ABW2LF21</accession>
<reference evidence="2" key="1">
    <citation type="journal article" date="2019" name="Int. J. Syst. Evol. Microbiol.">
        <title>The Global Catalogue of Microorganisms (GCM) 10K type strain sequencing project: providing services to taxonomists for standard genome sequencing and annotation.</title>
        <authorList>
            <consortium name="The Broad Institute Genomics Platform"/>
            <consortium name="The Broad Institute Genome Sequencing Center for Infectious Disease"/>
            <person name="Wu L."/>
            <person name="Ma J."/>
        </authorList>
    </citation>
    <scope>NUCLEOTIDE SEQUENCE [LARGE SCALE GENOMIC DNA]</scope>
    <source>
        <strain evidence="2">CGMCC 4.1467</strain>
    </source>
</reference>
<organism evidence="1 2">
    <name type="scientific">Haloferula chungangensis</name>
    <dbReference type="NCBI Taxonomy" id="1048331"/>
    <lineage>
        <taxon>Bacteria</taxon>
        <taxon>Pseudomonadati</taxon>
        <taxon>Verrucomicrobiota</taxon>
        <taxon>Verrucomicrobiia</taxon>
        <taxon>Verrucomicrobiales</taxon>
        <taxon>Verrucomicrobiaceae</taxon>
        <taxon>Haloferula</taxon>
    </lineage>
</organism>
<protein>
    <recommendedName>
        <fullName evidence="3">HEAT repeat domain-containing protein</fullName>
    </recommendedName>
</protein>
<dbReference type="Proteomes" id="UP001596472">
    <property type="component" value="Unassembled WGS sequence"/>
</dbReference>
<sequence>MKSYNVFLLIAAFCLCACNKHDIPKHDAELNNGNDTLRDKKSKLISDSSAGPRISLSRSELADEERTADILKTATTEELIAIFQNLNYKDPKKACELILSLPFSKQKILLRASVSELAKIDPLEAFEITNSLGAGNLRKECMWSVGREFSSDDFVKIGPNLAQLYPEDIVSLVHALNASTVQENEKIVRTLESSDIRGEALTTARTRFAYSLGASDLTDPNTKVVRNLNALEKEAFVNGMISNSPDAALRSALKFSENDPSFLKEVKGQLIASLFEENGPADTISHIASMQKFEGQGFLISSAFEAWISEEPGSASKSIREMKGGDSRTLGIKAIIEFCRRSGDKASELEWKAILENP</sequence>
<evidence type="ECO:0000313" key="2">
    <source>
        <dbReference type="Proteomes" id="UP001596472"/>
    </source>
</evidence>